<comment type="caution">
    <text evidence="1">The sequence shown here is derived from an EMBL/GenBank/DDBJ whole genome shotgun (WGS) entry which is preliminary data.</text>
</comment>
<reference evidence="1 2" key="1">
    <citation type="journal article" date="2018" name="Sci. Rep.">
        <title>Genomic signatures of local adaptation to the degree of environmental predictability in rotifers.</title>
        <authorList>
            <person name="Franch-Gras L."/>
            <person name="Hahn C."/>
            <person name="Garcia-Roger E.M."/>
            <person name="Carmona M.J."/>
            <person name="Serra M."/>
            <person name="Gomez A."/>
        </authorList>
    </citation>
    <scope>NUCLEOTIDE SEQUENCE [LARGE SCALE GENOMIC DNA]</scope>
    <source>
        <strain evidence="1">HYR1</strain>
    </source>
</reference>
<evidence type="ECO:0000313" key="1">
    <source>
        <dbReference type="EMBL" id="RMZ98000.1"/>
    </source>
</evidence>
<dbReference type="Proteomes" id="UP000276133">
    <property type="component" value="Unassembled WGS sequence"/>
</dbReference>
<sequence length="74" mass="8505">MGSECTPQKSSMEPMSLKVMSLESGCSKKSFIITFVKTHLIFLSLKIIKATKCEYFLKGKEEERKRTFKPNIKL</sequence>
<dbReference type="AlphaFoldDB" id="A0A3M7PH07"/>
<dbReference type="EMBL" id="REGN01011039">
    <property type="protein sequence ID" value="RMZ98000.1"/>
    <property type="molecule type" value="Genomic_DNA"/>
</dbReference>
<protein>
    <submittedName>
        <fullName evidence="1">Uncharacterized protein</fullName>
    </submittedName>
</protein>
<name>A0A3M7PH07_BRAPC</name>
<organism evidence="1 2">
    <name type="scientific">Brachionus plicatilis</name>
    <name type="common">Marine rotifer</name>
    <name type="synonym">Brachionus muelleri</name>
    <dbReference type="NCBI Taxonomy" id="10195"/>
    <lineage>
        <taxon>Eukaryota</taxon>
        <taxon>Metazoa</taxon>
        <taxon>Spiralia</taxon>
        <taxon>Gnathifera</taxon>
        <taxon>Rotifera</taxon>
        <taxon>Eurotatoria</taxon>
        <taxon>Monogononta</taxon>
        <taxon>Pseudotrocha</taxon>
        <taxon>Ploima</taxon>
        <taxon>Brachionidae</taxon>
        <taxon>Brachionus</taxon>
    </lineage>
</organism>
<gene>
    <name evidence="1" type="ORF">BpHYR1_001868</name>
</gene>
<accession>A0A3M7PH07</accession>
<evidence type="ECO:0000313" key="2">
    <source>
        <dbReference type="Proteomes" id="UP000276133"/>
    </source>
</evidence>
<keyword evidence="2" id="KW-1185">Reference proteome</keyword>
<proteinExistence type="predicted"/>